<dbReference type="InterPro" id="IPR029058">
    <property type="entry name" value="AB_hydrolase_fold"/>
</dbReference>
<organism evidence="2 3">
    <name type="scientific">Trichocoleus desertorum GB2-A4</name>
    <dbReference type="NCBI Taxonomy" id="2933944"/>
    <lineage>
        <taxon>Bacteria</taxon>
        <taxon>Bacillati</taxon>
        <taxon>Cyanobacteriota</taxon>
        <taxon>Cyanophyceae</taxon>
        <taxon>Leptolyngbyales</taxon>
        <taxon>Trichocoleusaceae</taxon>
        <taxon>Trichocoleus</taxon>
    </lineage>
</organism>
<protein>
    <recommendedName>
        <fullName evidence="1">AB hydrolase-1 domain-containing protein</fullName>
    </recommendedName>
</protein>
<dbReference type="InterPro" id="IPR000073">
    <property type="entry name" value="AB_hydrolase_1"/>
</dbReference>
<gene>
    <name evidence="2" type="ORF">NC998_13375</name>
</gene>
<dbReference type="EMBL" id="JAMPKM010000007">
    <property type="protein sequence ID" value="MEP0818086.1"/>
    <property type="molecule type" value="Genomic_DNA"/>
</dbReference>
<dbReference type="SUPFAM" id="SSF53474">
    <property type="entry name" value="alpha/beta-Hydrolases"/>
    <property type="match status" value="1"/>
</dbReference>
<evidence type="ECO:0000313" key="2">
    <source>
        <dbReference type="EMBL" id="MEP0818086.1"/>
    </source>
</evidence>
<comment type="caution">
    <text evidence="2">The sequence shown here is derived from an EMBL/GenBank/DDBJ whole genome shotgun (WGS) entry which is preliminary data.</text>
</comment>
<dbReference type="Proteomes" id="UP001464891">
    <property type="component" value="Unassembled WGS sequence"/>
</dbReference>
<accession>A0ABV0J8H2</accession>
<dbReference type="InterPro" id="IPR050228">
    <property type="entry name" value="Carboxylesterase_BioH"/>
</dbReference>
<evidence type="ECO:0000259" key="1">
    <source>
        <dbReference type="Pfam" id="PF00561"/>
    </source>
</evidence>
<keyword evidence="3" id="KW-1185">Reference proteome</keyword>
<reference evidence="2 3" key="1">
    <citation type="submission" date="2022-04" db="EMBL/GenBank/DDBJ databases">
        <title>Positive selection, recombination, and allopatry shape intraspecific diversity of widespread and dominant cyanobacteria.</title>
        <authorList>
            <person name="Wei J."/>
            <person name="Shu W."/>
            <person name="Hu C."/>
        </authorList>
    </citation>
    <scope>NUCLEOTIDE SEQUENCE [LARGE SCALE GENOMIC DNA]</scope>
    <source>
        <strain evidence="2 3">GB2-A4</strain>
    </source>
</reference>
<dbReference type="RefSeq" id="WP_190432515.1">
    <property type="nucleotide sequence ID" value="NZ_JAMPKM010000007.1"/>
</dbReference>
<proteinExistence type="predicted"/>
<dbReference type="Pfam" id="PF00561">
    <property type="entry name" value="Abhydrolase_1"/>
    <property type="match status" value="1"/>
</dbReference>
<name>A0ABV0J8H2_9CYAN</name>
<sequence length="393" mass="44016">MNPALQTSTTPTAEQLAQTKQAIAAYIATIDANPDRRSGAYPYYLFHEPGQTVHGTILMFHGFSAKPHQMWRLADYLFRNGFNVYQATLAGHAFALPNKYWPQVDLKPELAEPLRRKVQQDPVLQNYFANLSANPSDRRPSATQRIALLARLLAIEPRLLDIMQAITRPDDPDFERYFISSHLDYLSEAKARLAELDALPGPVYTVGLSVGGAVALGLAATRPDRIDRVVAYAPLLKVDGEEHRQYVNMAGPLDIKELGWDPNLQFPVGALTAADRFGSSFVLNSKQTRTLQNIPTFLVLTENEDAADVETNQTFFQEIGGNHQGHYSYLYPAQDLVPHPMVDPTEVSQNMSNRFWQSLYQETFRFLTQGKVNLDNMSNLEQASDLPLVPAVQ</sequence>
<feature type="domain" description="AB hydrolase-1" evidence="1">
    <location>
        <begin position="56"/>
        <end position="234"/>
    </location>
</feature>
<dbReference type="PANTHER" id="PTHR43194:SF2">
    <property type="entry name" value="PEROXISOMAL MEMBRANE PROTEIN LPX1"/>
    <property type="match status" value="1"/>
</dbReference>
<dbReference type="Gene3D" id="3.40.50.1820">
    <property type="entry name" value="alpha/beta hydrolase"/>
    <property type="match status" value="2"/>
</dbReference>
<dbReference type="PANTHER" id="PTHR43194">
    <property type="entry name" value="HYDROLASE ALPHA/BETA FOLD FAMILY"/>
    <property type="match status" value="1"/>
</dbReference>
<evidence type="ECO:0000313" key="3">
    <source>
        <dbReference type="Proteomes" id="UP001464891"/>
    </source>
</evidence>